<keyword evidence="1" id="KW-0479">Metal-binding</keyword>
<organism evidence="3 4">
    <name type="scientific">Fusarium acuminatum</name>
    <dbReference type="NCBI Taxonomy" id="5515"/>
    <lineage>
        <taxon>Eukaryota</taxon>
        <taxon>Fungi</taxon>
        <taxon>Dikarya</taxon>
        <taxon>Ascomycota</taxon>
        <taxon>Pezizomycotina</taxon>
        <taxon>Sordariomycetes</taxon>
        <taxon>Hypocreomycetidae</taxon>
        <taxon>Hypocreales</taxon>
        <taxon>Nectriaceae</taxon>
        <taxon>Fusarium</taxon>
        <taxon>Fusarium tricinctum species complex</taxon>
    </lineage>
</organism>
<dbReference type="SUPFAM" id="SSF57850">
    <property type="entry name" value="RING/U-box"/>
    <property type="match status" value="1"/>
</dbReference>
<dbReference type="PROSITE" id="PS50089">
    <property type="entry name" value="ZF_RING_2"/>
    <property type="match status" value="1"/>
</dbReference>
<feature type="domain" description="RING-type" evidence="2">
    <location>
        <begin position="37"/>
        <end position="96"/>
    </location>
</feature>
<keyword evidence="1" id="KW-0862">Zinc</keyword>
<keyword evidence="4" id="KW-1185">Reference proteome</keyword>
<sequence length="281" mass="31546">MSTKQNKQEKCSETYWPLLKEQLSSSKVTFDDLELTCNICYDTMGTQPSDQFTEAGTHGARILPCGHMFGYCCLRQSYEATLDGYSDKSACCPTCRASVVHSTCRHIHPGQKMPTCLEDLDCVAGPIKDGQMIATCKNCIADLHLDLFRQCLDIETAFNSDRDINLDLCLRTRTRMYTAHPVPPFGEEVPVPELTAKTFREMSASQKRIETGEFQAEMGCEGAWCEEPLSDGVLTCFITGSLPPKPLPFWEFADYQNLQDKRDGVALKTVEELRAIYDDES</sequence>
<gene>
    <name evidence="3" type="ORF">QYS62_001955</name>
</gene>
<protein>
    <recommendedName>
        <fullName evidence="2">RING-type domain-containing protein</fullName>
    </recommendedName>
</protein>
<dbReference type="Proteomes" id="UP001489902">
    <property type="component" value="Chromosome 1"/>
</dbReference>
<evidence type="ECO:0000313" key="3">
    <source>
        <dbReference type="EMBL" id="WZH41013.1"/>
    </source>
</evidence>
<evidence type="ECO:0000313" key="4">
    <source>
        <dbReference type="Proteomes" id="UP001489902"/>
    </source>
</evidence>
<dbReference type="InterPro" id="IPR001841">
    <property type="entry name" value="Znf_RING"/>
</dbReference>
<reference evidence="3 4" key="1">
    <citation type="submission" date="2024-04" db="EMBL/GenBank/DDBJ databases">
        <title>Complete genome sequence of Fusarium acuminatum.</title>
        <authorList>
            <person name="Lan B."/>
        </authorList>
    </citation>
    <scope>NUCLEOTIDE SEQUENCE [LARGE SCALE GENOMIC DNA]</scope>
    <source>
        <strain evidence="3">1A</strain>
    </source>
</reference>
<accession>A0ABZ2WK03</accession>
<keyword evidence="1" id="KW-0863">Zinc-finger</keyword>
<name>A0ABZ2WK03_9HYPO</name>
<evidence type="ECO:0000259" key="2">
    <source>
        <dbReference type="PROSITE" id="PS50089"/>
    </source>
</evidence>
<dbReference type="EMBL" id="CP151260">
    <property type="protein sequence ID" value="WZH41013.1"/>
    <property type="molecule type" value="Genomic_DNA"/>
</dbReference>
<dbReference type="Gene3D" id="3.30.40.10">
    <property type="entry name" value="Zinc/RING finger domain, C3HC4 (zinc finger)"/>
    <property type="match status" value="1"/>
</dbReference>
<proteinExistence type="predicted"/>
<evidence type="ECO:0000256" key="1">
    <source>
        <dbReference type="PROSITE-ProRule" id="PRU00175"/>
    </source>
</evidence>
<dbReference type="SMART" id="SM00184">
    <property type="entry name" value="RING"/>
    <property type="match status" value="1"/>
</dbReference>
<dbReference type="InterPro" id="IPR013083">
    <property type="entry name" value="Znf_RING/FYVE/PHD"/>
</dbReference>